<dbReference type="CDD" id="cd00143">
    <property type="entry name" value="PP2Cc"/>
    <property type="match status" value="1"/>
</dbReference>
<evidence type="ECO:0000313" key="3">
    <source>
        <dbReference type="EMBL" id="KAH0871321.1"/>
    </source>
</evidence>
<dbReference type="InterPro" id="IPR015655">
    <property type="entry name" value="PP2C"/>
</dbReference>
<name>A0ABQ7YT18_BRANA</name>
<dbReference type="PROSITE" id="PS51746">
    <property type="entry name" value="PPM_2"/>
    <property type="match status" value="1"/>
</dbReference>
<feature type="non-terminal residue" evidence="3">
    <location>
        <position position="1"/>
    </location>
</feature>
<dbReference type="InterPro" id="IPR036312">
    <property type="entry name" value="Bifun_inhib/LTP/seed_sf"/>
</dbReference>
<evidence type="ECO:0000313" key="4">
    <source>
        <dbReference type="Proteomes" id="UP000824890"/>
    </source>
</evidence>
<dbReference type="CDD" id="cd01960">
    <property type="entry name" value="nsLTP1"/>
    <property type="match status" value="1"/>
</dbReference>
<proteinExistence type="predicted"/>
<comment type="caution">
    <text evidence="3">The sequence shown here is derived from an EMBL/GenBank/DDBJ whole genome shotgun (WGS) entry which is preliminary data.</text>
</comment>
<feature type="signal peptide" evidence="1">
    <location>
        <begin position="1"/>
        <end position="28"/>
    </location>
</feature>
<evidence type="ECO:0000259" key="2">
    <source>
        <dbReference type="PROSITE" id="PS51746"/>
    </source>
</evidence>
<dbReference type="SMART" id="SM00332">
    <property type="entry name" value="PP2Cc"/>
    <property type="match status" value="1"/>
</dbReference>
<dbReference type="PANTHER" id="PTHR47992">
    <property type="entry name" value="PROTEIN PHOSPHATASE"/>
    <property type="match status" value="1"/>
</dbReference>
<dbReference type="SUPFAM" id="SSF47699">
    <property type="entry name" value="Bifunctional inhibitor/lipid-transfer protein/seed storage 2S albumin"/>
    <property type="match status" value="1"/>
</dbReference>
<organism evidence="3 4">
    <name type="scientific">Brassica napus</name>
    <name type="common">Rape</name>
    <dbReference type="NCBI Taxonomy" id="3708"/>
    <lineage>
        <taxon>Eukaryota</taxon>
        <taxon>Viridiplantae</taxon>
        <taxon>Streptophyta</taxon>
        <taxon>Embryophyta</taxon>
        <taxon>Tracheophyta</taxon>
        <taxon>Spermatophyta</taxon>
        <taxon>Magnoliopsida</taxon>
        <taxon>eudicotyledons</taxon>
        <taxon>Gunneridae</taxon>
        <taxon>Pentapetalae</taxon>
        <taxon>rosids</taxon>
        <taxon>malvids</taxon>
        <taxon>Brassicales</taxon>
        <taxon>Brassicaceae</taxon>
        <taxon>Brassiceae</taxon>
        <taxon>Brassica</taxon>
    </lineage>
</organism>
<dbReference type="InterPro" id="IPR001932">
    <property type="entry name" value="PPM-type_phosphatase-like_dom"/>
</dbReference>
<gene>
    <name evidence="3" type="ORF">HID58_078343</name>
</gene>
<dbReference type="Gene3D" id="1.10.110.10">
    <property type="entry name" value="Plant lipid-transfer and hydrophobic proteins"/>
    <property type="match status" value="1"/>
</dbReference>
<dbReference type="InterPro" id="IPR016140">
    <property type="entry name" value="Bifunc_inhib/LTP/seed_store"/>
</dbReference>
<dbReference type="EMBL" id="JAGKQM010000017">
    <property type="protein sequence ID" value="KAH0871321.1"/>
    <property type="molecule type" value="Genomic_DNA"/>
</dbReference>
<dbReference type="Proteomes" id="UP000824890">
    <property type="component" value="Unassembled WGS sequence"/>
</dbReference>
<feature type="domain" description="PPM-type phosphatase" evidence="2">
    <location>
        <begin position="168"/>
        <end position="513"/>
    </location>
</feature>
<evidence type="ECO:0000256" key="1">
    <source>
        <dbReference type="SAM" id="SignalP"/>
    </source>
</evidence>
<feature type="chain" id="PRO_5045710788" description="PPM-type phosphatase domain-containing protein" evidence="1">
    <location>
        <begin position="29"/>
        <end position="514"/>
    </location>
</feature>
<reference evidence="3 4" key="1">
    <citation type="submission" date="2021-05" db="EMBL/GenBank/DDBJ databases">
        <title>Genome Assembly of Synthetic Allotetraploid Brassica napus Reveals Homoeologous Exchanges between Subgenomes.</title>
        <authorList>
            <person name="Davis J.T."/>
        </authorList>
    </citation>
    <scope>NUCLEOTIDE SEQUENCE [LARGE SCALE GENOMIC DNA]</scope>
    <source>
        <strain evidence="4">cv. Da-Ae</strain>
        <tissue evidence="3">Seedling</tissue>
    </source>
</reference>
<dbReference type="InterPro" id="IPR036457">
    <property type="entry name" value="PPM-type-like_dom_sf"/>
</dbReference>
<dbReference type="Pfam" id="PF00234">
    <property type="entry name" value="Tryp_alpha_amyl"/>
    <property type="match status" value="1"/>
</dbReference>
<keyword evidence="4" id="KW-1185">Reference proteome</keyword>
<protein>
    <recommendedName>
        <fullName evidence="2">PPM-type phosphatase domain-containing protein</fullName>
    </recommendedName>
</protein>
<dbReference type="SUPFAM" id="SSF81606">
    <property type="entry name" value="PP2C-like"/>
    <property type="match status" value="2"/>
</dbReference>
<accession>A0ABQ7YT18</accession>
<keyword evidence="1" id="KW-0732">Signal</keyword>
<dbReference type="Pfam" id="PF00481">
    <property type="entry name" value="PP2C"/>
    <property type="match status" value="1"/>
</dbReference>
<sequence length="514" mass="56828">SNQLKRPMKIHRAIILVTLLALTKTAVSQLQSIEQCREVFDSFMPCMGFVEGIFRQPSPQCCRGVSHLNNVVKFKTPRSRKNEQGTGELERVCECIEIMGKADHLPFLASAINNLPPLCSLSLSFPISVGMDCSQFRNMKELDAEKAGICGAAPDMGRGKSKMWKNITHGFHFIKGKSNHPMEDYVVSEFKKVDGHELGLFAIFDGHLGHDVAKYLQTNLFDNILQEKEFWTDTENAIRNAYRSTDAVILQQSLKLGKGGSTAVTGILIDGQKLVVANVGDSRAVMSKNGVAHQLSVDHEPSKERKDIEKRGGFVSNIPGDVPRVDGQLAVARAFGDKSLKIHLSSEPDITHQAIDEQTEFIVFASDGIWKASLVTLVMSNQEAVDVIKSVKDPQAAAKHLIEVAISKKSKDDISCIVVKQSLKIHLSQEQDITHHAIDKQTDDDIWKASLVTWYLVMSNQEAVDVIKSVMSNQEAVDVIKSVKDPQAAAKHLIEVAISKKSKDDISCIVVKFY</sequence>
<dbReference type="Gene3D" id="3.60.40.10">
    <property type="entry name" value="PPM-type phosphatase domain"/>
    <property type="match status" value="2"/>
</dbReference>